<evidence type="ECO:0000256" key="1">
    <source>
        <dbReference type="SAM" id="MobiDB-lite"/>
    </source>
</evidence>
<evidence type="ECO:0000313" key="5">
    <source>
        <dbReference type="Proteomes" id="UP000015102"/>
    </source>
</evidence>
<dbReference type="Gene3D" id="3.40.525.10">
    <property type="entry name" value="CRAL-TRIO lipid binding domain"/>
    <property type="match status" value="1"/>
</dbReference>
<feature type="domain" description="Mediator of RNA polymerase II transcription subunit 14 RM5" evidence="3">
    <location>
        <begin position="114"/>
        <end position="176"/>
    </location>
</feature>
<dbReference type="InterPro" id="IPR013947">
    <property type="entry name" value="Mediator_Med14"/>
</dbReference>
<dbReference type="EMBL" id="CAQQ02154839">
    <property type="status" value="NOT_ANNOTATED_CDS"/>
    <property type="molecule type" value="Genomic_DNA"/>
</dbReference>
<reference evidence="5" key="1">
    <citation type="submission" date="2013-02" db="EMBL/GenBank/DDBJ databases">
        <authorList>
            <person name="Hughes D."/>
        </authorList>
    </citation>
    <scope>NUCLEOTIDE SEQUENCE</scope>
    <source>
        <strain>Durham</strain>
        <strain evidence="5">NC isolate 2 -- Noor lab</strain>
    </source>
</reference>
<keyword evidence="5" id="KW-1185">Reference proteome</keyword>
<proteinExistence type="predicted"/>
<evidence type="ECO:0000313" key="4">
    <source>
        <dbReference type="EnsemblMetazoa" id="MESCA006532-PA"/>
    </source>
</evidence>
<dbReference type="EMBL" id="CAQQ02154837">
    <property type="status" value="NOT_ANNOTATED_CDS"/>
    <property type="molecule type" value="Genomic_DNA"/>
</dbReference>
<dbReference type="PANTHER" id="PTHR12809:SF2">
    <property type="entry name" value="MEDIATOR OF RNA POLYMERASE II TRANSCRIPTION SUBUNIT 14"/>
    <property type="match status" value="1"/>
</dbReference>
<dbReference type="GO" id="GO:0070847">
    <property type="term" value="C:core mediator complex"/>
    <property type="evidence" value="ECO:0007669"/>
    <property type="project" value="TreeGrafter"/>
</dbReference>
<organism evidence="4 5">
    <name type="scientific">Megaselia scalaris</name>
    <name type="common">Humpbacked fly</name>
    <name type="synonym">Phora scalaris</name>
    <dbReference type="NCBI Taxonomy" id="36166"/>
    <lineage>
        <taxon>Eukaryota</taxon>
        <taxon>Metazoa</taxon>
        <taxon>Ecdysozoa</taxon>
        <taxon>Arthropoda</taxon>
        <taxon>Hexapoda</taxon>
        <taxon>Insecta</taxon>
        <taxon>Pterygota</taxon>
        <taxon>Neoptera</taxon>
        <taxon>Endopterygota</taxon>
        <taxon>Diptera</taxon>
        <taxon>Brachycera</taxon>
        <taxon>Muscomorpha</taxon>
        <taxon>Platypezoidea</taxon>
        <taxon>Phoridae</taxon>
        <taxon>Megaseliini</taxon>
        <taxon>Megaselia</taxon>
    </lineage>
</organism>
<dbReference type="GO" id="GO:0016592">
    <property type="term" value="C:mediator complex"/>
    <property type="evidence" value="ECO:0007669"/>
    <property type="project" value="InterPro"/>
</dbReference>
<feature type="compositionally biased region" description="Pro residues" evidence="1">
    <location>
        <begin position="477"/>
        <end position="487"/>
    </location>
</feature>
<dbReference type="STRING" id="36166.T1GS82"/>
<dbReference type="AlphaFoldDB" id="T1GS82"/>
<dbReference type="HOGENOM" id="CLU_472738_0_0_1"/>
<dbReference type="GO" id="GO:0003712">
    <property type="term" value="F:transcription coregulator activity"/>
    <property type="evidence" value="ECO:0007669"/>
    <property type="project" value="InterPro"/>
</dbReference>
<accession>T1GS82</accession>
<dbReference type="InterPro" id="IPR055114">
    <property type="entry name" value="Med14_RM6"/>
</dbReference>
<dbReference type="GO" id="GO:0006357">
    <property type="term" value="P:regulation of transcription by RNA polymerase II"/>
    <property type="evidence" value="ECO:0007669"/>
    <property type="project" value="InterPro"/>
</dbReference>
<feature type="compositionally biased region" description="Pro residues" evidence="1">
    <location>
        <begin position="413"/>
        <end position="422"/>
    </location>
</feature>
<reference evidence="4" key="2">
    <citation type="submission" date="2015-06" db="UniProtKB">
        <authorList>
            <consortium name="EnsemblMetazoa"/>
        </authorList>
    </citation>
    <scope>IDENTIFICATION</scope>
</reference>
<dbReference type="Pfam" id="PF22984">
    <property type="entry name" value="RM6_Med14"/>
    <property type="match status" value="1"/>
</dbReference>
<feature type="compositionally biased region" description="Polar residues" evidence="1">
    <location>
        <begin position="367"/>
        <end position="379"/>
    </location>
</feature>
<dbReference type="CDD" id="cd22541">
    <property type="entry name" value="SP5_N"/>
    <property type="match status" value="1"/>
</dbReference>
<dbReference type="SUPFAM" id="SSF101576">
    <property type="entry name" value="Supernatant protein factor (SPF), C-terminal domain"/>
    <property type="match status" value="1"/>
</dbReference>
<feature type="region of interest" description="Disordered" evidence="1">
    <location>
        <begin position="340"/>
        <end position="508"/>
    </location>
</feature>
<evidence type="ECO:0000259" key="3">
    <source>
        <dbReference type="Pfam" id="PF25067"/>
    </source>
</evidence>
<dbReference type="EMBL" id="CAQQ02154836">
    <property type="status" value="NOT_ANNOTATED_CDS"/>
    <property type="molecule type" value="Genomic_DNA"/>
</dbReference>
<dbReference type="InterPro" id="IPR036598">
    <property type="entry name" value="GOLD_dom_sf"/>
</dbReference>
<evidence type="ECO:0000259" key="2">
    <source>
        <dbReference type="Pfam" id="PF22984"/>
    </source>
</evidence>
<sequence length="577" mass="64971">MVDENGDPKCSSKICWGGKVPEELFTKQNDDNVNNKNFQEAVVNKGQKLKIELDTKDEENQILAWEFRTFDYDIKFGIYSLDLKTGEKTSEVHLGNVHSHEMDEIGFITCRPQTKYDTIPSPLRRVLSVSVRSQAKGTNQHRNWIVEFVFFSTPLQSSNHREQGNRRTVYLTYEQSPSEMTRTVDDFLRDWSRIVFLYMLVYKFAEDFKNERYNLHNIVTIKSFNYTSLTFGYGPNKEITCNITWDAESKGFKMTFIGGKPQFPALSFTILPQSPTLLRLAYHSNYCLEIRLKSNGLVSIRDGAYSRFNQSTVIQEFTPTQNLKGFLTKYVDENAFYRRRSQSEDDNPPSPITMEESHPIGPGGSSPFISNALRGSQSPRDGGLRFPTPHTPPSSTNNPHTPPTHPNFNMTSPPAPHMPLPSPNNIMPSSPLNPQPSPMSMAHSPGPNSLPYMQQHGTEGSPFPALSPAASNWPGSPSIPRPSPRPGQSPDHKSQSAANTNTSGQTTTHINRVLPAKAWAGAVPTILSHEALETMCRPNKDIPGMEISPLERFLGCCYMRRSLQKHFQDDREGIIKT</sequence>
<dbReference type="EnsemblMetazoa" id="MESCA006532-RA">
    <property type="protein sequence ID" value="MESCA006532-PA"/>
    <property type="gene ID" value="MESCA006532"/>
</dbReference>
<dbReference type="EMBL" id="CAQQ02154838">
    <property type="status" value="NOT_ANNOTATED_CDS"/>
    <property type="molecule type" value="Genomic_DNA"/>
</dbReference>
<dbReference type="OMA" id="HRNWIVE"/>
<dbReference type="InterPro" id="IPR036865">
    <property type="entry name" value="CRAL-TRIO_dom_sf"/>
</dbReference>
<dbReference type="PANTHER" id="PTHR12809">
    <property type="entry name" value="MEDIATOR COMPLEX SUBUNIT"/>
    <property type="match status" value="1"/>
</dbReference>
<dbReference type="Gene3D" id="2.60.120.680">
    <property type="entry name" value="GOLD domain"/>
    <property type="match status" value="1"/>
</dbReference>
<protein>
    <submittedName>
        <fullName evidence="4">Uncharacterized protein</fullName>
    </submittedName>
</protein>
<feature type="domain" description="Mediator of RNA polymerase II transcription subunit 14 RM6" evidence="2">
    <location>
        <begin position="215"/>
        <end position="256"/>
    </location>
</feature>
<dbReference type="Proteomes" id="UP000015102">
    <property type="component" value="Unassembled WGS sequence"/>
</dbReference>
<feature type="compositionally biased region" description="Polar residues" evidence="1">
    <location>
        <begin position="495"/>
        <end position="508"/>
    </location>
</feature>
<dbReference type="InterPro" id="IPR056878">
    <property type="entry name" value="RM5_Med14"/>
</dbReference>
<name>T1GS82_MEGSC</name>
<dbReference type="Pfam" id="PF25067">
    <property type="entry name" value="RM5_Med14"/>
    <property type="match status" value="1"/>
</dbReference>